<evidence type="ECO:0008006" key="13">
    <source>
        <dbReference type="Google" id="ProtNLM"/>
    </source>
</evidence>
<dbReference type="GO" id="GO:0004518">
    <property type="term" value="F:nuclease activity"/>
    <property type="evidence" value="ECO:0007669"/>
    <property type="project" value="UniProtKB-KW"/>
</dbReference>
<dbReference type="Pfam" id="PF26138">
    <property type="entry name" value="DUF8040"/>
    <property type="match status" value="1"/>
</dbReference>
<evidence type="ECO:0000256" key="8">
    <source>
        <dbReference type="SAM" id="Phobius"/>
    </source>
</evidence>
<dbReference type="GO" id="GO:0046872">
    <property type="term" value="F:metal ion binding"/>
    <property type="evidence" value="ECO:0007669"/>
    <property type="project" value="UniProtKB-KW"/>
</dbReference>
<comment type="similarity">
    <text evidence="3">Belongs to the HARBI1 family.</text>
</comment>
<keyword evidence="7" id="KW-0539">Nucleus</keyword>
<evidence type="ECO:0000256" key="2">
    <source>
        <dbReference type="ARBA" id="ARBA00004123"/>
    </source>
</evidence>
<dbReference type="Pfam" id="PF13359">
    <property type="entry name" value="DDE_Tnp_4"/>
    <property type="match status" value="1"/>
</dbReference>
<evidence type="ECO:0000256" key="6">
    <source>
        <dbReference type="ARBA" id="ARBA00022801"/>
    </source>
</evidence>
<accession>A0A9Q0D249</accession>
<comment type="caution">
    <text evidence="11">The sequence shown here is derived from an EMBL/GenBank/DDBJ whole genome shotgun (WGS) entry which is preliminary data.</text>
</comment>
<proteinExistence type="inferred from homology"/>
<evidence type="ECO:0000259" key="10">
    <source>
        <dbReference type="Pfam" id="PF26138"/>
    </source>
</evidence>
<dbReference type="InterPro" id="IPR027806">
    <property type="entry name" value="HARBI1_dom"/>
</dbReference>
<comment type="subcellular location">
    <subcellularLocation>
        <location evidence="2">Nucleus</location>
    </subcellularLocation>
</comment>
<gene>
    <name evidence="11" type="ORF">LUZ63_004219</name>
</gene>
<evidence type="ECO:0000313" key="12">
    <source>
        <dbReference type="Proteomes" id="UP001151287"/>
    </source>
</evidence>
<evidence type="ECO:0000256" key="4">
    <source>
        <dbReference type="ARBA" id="ARBA00022722"/>
    </source>
</evidence>
<dbReference type="InterPro" id="IPR045249">
    <property type="entry name" value="HARBI1-like"/>
</dbReference>
<dbReference type="EMBL" id="JAMQYH010000001">
    <property type="protein sequence ID" value="KAJ1704440.1"/>
    <property type="molecule type" value="Genomic_DNA"/>
</dbReference>
<keyword evidence="8" id="KW-0472">Membrane</keyword>
<keyword evidence="6" id="KW-0378">Hydrolase</keyword>
<dbReference type="InterPro" id="IPR058353">
    <property type="entry name" value="DUF8040"/>
</dbReference>
<dbReference type="PANTHER" id="PTHR22930">
    <property type="match status" value="1"/>
</dbReference>
<organism evidence="11 12">
    <name type="scientific">Rhynchospora breviuscula</name>
    <dbReference type="NCBI Taxonomy" id="2022672"/>
    <lineage>
        <taxon>Eukaryota</taxon>
        <taxon>Viridiplantae</taxon>
        <taxon>Streptophyta</taxon>
        <taxon>Embryophyta</taxon>
        <taxon>Tracheophyta</taxon>
        <taxon>Spermatophyta</taxon>
        <taxon>Magnoliopsida</taxon>
        <taxon>Liliopsida</taxon>
        <taxon>Poales</taxon>
        <taxon>Cyperaceae</taxon>
        <taxon>Cyperoideae</taxon>
        <taxon>Rhynchosporeae</taxon>
        <taxon>Rhynchospora</taxon>
    </lineage>
</organism>
<keyword evidence="12" id="KW-1185">Reference proteome</keyword>
<dbReference type="PANTHER" id="PTHR22930:SF268">
    <property type="entry name" value="NUCLEASE HARBI1"/>
    <property type="match status" value="1"/>
</dbReference>
<evidence type="ECO:0000259" key="9">
    <source>
        <dbReference type="Pfam" id="PF13359"/>
    </source>
</evidence>
<dbReference type="OrthoDB" id="641009at2759"/>
<sequence length="399" mass="46680">MDALQQYRAIVFAALTAYVAYLVILIQIKKRDTQILELRSKAKIERERVRDELMKHLRDDQESRNIIRMGTTAFQRFCFILRETGRLTDNKYSCVEEQVAKFLHVLSHNVRNRLIKFYFRRSLATVSNHFRKVLRAVISLEDRFLVQPKDDGPIPNEIILRQGKFYPYFEKCVGAIDGTHIRVKVPRDEVKRYRSRKQFPTHNNLVACTFDLKFTYVLAGWEGSAHDSKILQDALSREDRLLIPRGRYYLADAGYALTPSFITPYRGVRYHLKEYSIHPPENERELFNLRHSSLRNAVERSIGVLKKKFPIIASGSEPYYDEETVSDVFLACCIIHNYLMGVDPDEELIAQVDEEIMHSEIESNTLSISSSRNDNYRLGEQMRDDISLKMWHDYNLNAS</sequence>
<evidence type="ECO:0000256" key="3">
    <source>
        <dbReference type="ARBA" id="ARBA00006958"/>
    </source>
</evidence>
<evidence type="ECO:0000256" key="7">
    <source>
        <dbReference type="ARBA" id="ARBA00023242"/>
    </source>
</evidence>
<keyword evidence="8" id="KW-0812">Transmembrane</keyword>
<evidence type="ECO:0000313" key="11">
    <source>
        <dbReference type="EMBL" id="KAJ1704440.1"/>
    </source>
</evidence>
<reference evidence="11" key="1">
    <citation type="journal article" date="2022" name="Cell">
        <title>Repeat-based holocentromeres influence genome architecture and karyotype evolution.</title>
        <authorList>
            <person name="Hofstatter P.G."/>
            <person name="Thangavel G."/>
            <person name="Lux T."/>
            <person name="Neumann P."/>
            <person name="Vondrak T."/>
            <person name="Novak P."/>
            <person name="Zhang M."/>
            <person name="Costa L."/>
            <person name="Castellani M."/>
            <person name="Scott A."/>
            <person name="Toegelov H."/>
            <person name="Fuchs J."/>
            <person name="Mata-Sucre Y."/>
            <person name="Dias Y."/>
            <person name="Vanzela A.L.L."/>
            <person name="Huettel B."/>
            <person name="Almeida C.C.S."/>
            <person name="Simkova H."/>
            <person name="Souza G."/>
            <person name="Pedrosa-Harand A."/>
            <person name="Macas J."/>
            <person name="Mayer K.F.X."/>
            <person name="Houben A."/>
            <person name="Marques A."/>
        </authorList>
    </citation>
    <scope>NUCLEOTIDE SEQUENCE</scope>
    <source>
        <strain evidence="11">RhyBre1mFocal</strain>
    </source>
</reference>
<dbReference type="GO" id="GO:0005634">
    <property type="term" value="C:nucleus"/>
    <property type="evidence" value="ECO:0007669"/>
    <property type="project" value="UniProtKB-SubCell"/>
</dbReference>
<keyword evidence="4" id="KW-0540">Nuclease</keyword>
<evidence type="ECO:0000256" key="5">
    <source>
        <dbReference type="ARBA" id="ARBA00022723"/>
    </source>
</evidence>
<name>A0A9Q0D249_9POAL</name>
<protein>
    <recommendedName>
        <fullName evidence="13">Nuclease HARBI1</fullName>
    </recommendedName>
</protein>
<evidence type="ECO:0000256" key="1">
    <source>
        <dbReference type="ARBA" id="ARBA00001968"/>
    </source>
</evidence>
<feature type="domain" description="DDE Tnp4" evidence="9">
    <location>
        <begin position="176"/>
        <end position="337"/>
    </location>
</feature>
<comment type="cofactor">
    <cofactor evidence="1">
        <name>a divalent metal cation</name>
        <dbReference type="ChEBI" id="CHEBI:60240"/>
    </cofactor>
</comment>
<feature type="transmembrane region" description="Helical" evidence="8">
    <location>
        <begin position="6"/>
        <end position="26"/>
    </location>
</feature>
<dbReference type="GO" id="GO:0016787">
    <property type="term" value="F:hydrolase activity"/>
    <property type="evidence" value="ECO:0007669"/>
    <property type="project" value="UniProtKB-KW"/>
</dbReference>
<keyword evidence="8" id="KW-1133">Transmembrane helix</keyword>
<dbReference type="Proteomes" id="UP001151287">
    <property type="component" value="Unassembled WGS sequence"/>
</dbReference>
<keyword evidence="5" id="KW-0479">Metal-binding</keyword>
<dbReference type="AlphaFoldDB" id="A0A9Q0D249"/>
<feature type="domain" description="DUF8040" evidence="10">
    <location>
        <begin position="60"/>
        <end position="138"/>
    </location>
</feature>